<dbReference type="InterPro" id="IPR053142">
    <property type="entry name" value="PchR_regulatory_protein"/>
</dbReference>
<reference evidence="4 5" key="1">
    <citation type="submission" date="2020-03" db="EMBL/GenBank/DDBJ databases">
        <title>Identification of Halomonas strains.</title>
        <authorList>
            <person name="Xiao Z."/>
            <person name="Dong F."/>
            <person name="Wang Z."/>
            <person name="Zhao J.-Y."/>
        </authorList>
    </citation>
    <scope>NUCLEOTIDE SEQUENCE [LARGE SCALE GENOMIC DNA]</scope>
    <source>
        <strain evidence="4 5">DX6</strain>
    </source>
</reference>
<keyword evidence="2" id="KW-0804">Transcription</keyword>
<dbReference type="Proteomes" id="UP001318321">
    <property type="component" value="Unassembled WGS sequence"/>
</dbReference>
<dbReference type="PANTHER" id="PTHR47893">
    <property type="entry name" value="REGULATORY PROTEIN PCHR"/>
    <property type="match status" value="1"/>
</dbReference>
<gene>
    <name evidence="4" type="ORF">HBJ55_14840</name>
</gene>
<dbReference type="Gene3D" id="1.10.10.60">
    <property type="entry name" value="Homeodomain-like"/>
    <property type="match status" value="1"/>
</dbReference>
<sequence>MSMGLVPSRTHTSSDLTAYGERYGIDYRFPTQHRAAGQVPVLHGRIQELEPRPGMQLVASDIEVLQRYDSRSCRPAPLSIIVMLEGRADVVLGEKRLDFTAGMALSVSLNEREGLQAMQPPNQRIRALTLALDAPRLIDALGGKPLRPGSSLHAWSLPPGLQQMLEQALTSPLAGIASRLQWEGLALQLLAYGLPPELDVPTARFSPGEWQRLERVREQLQACPDQPHSLASLAKLASMSTATLRRKFQAAYGCPVFDYLRERRLELAREMLLQGHDVAHAAQCAGYLHANNFATAFRQRYGYPPSSLHRSA</sequence>
<dbReference type="InterPro" id="IPR018060">
    <property type="entry name" value="HTH_AraC"/>
</dbReference>
<name>A0ABX0PX17_9GAMM</name>
<evidence type="ECO:0000313" key="4">
    <source>
        <dbReference type="EMBL" id="NIC06703.1"/>
    </source>
</evidence>
<feature type="domain" description="HTH araC/xylS-type" evidence="3">
    <location>
        <begin position="214"/>
        <end position="311"/>
    </location>
</feature>
<dbReference type="RefSeq" id="WP_167116465.1">
    <property type="nucleotide sequence ID" value="NZ_JAAQTO010000041.1"/>
</dbReference>
<proteinExistence type="predicted"/>
<comment type="caution">
    <text evidence="4">The sequence shown here is derived from an EMBL/GenBank/DDBJ whole genome shotgun (WGS) entry which is preliminary data.</text>
</comment>
<dbReference type="PANTHER" id="PTHR47893:SF1">
    <property type="entry name" value="REGULATORY PROTEIN PCHR"/>
    <property type="match status" value="1"/>
</dbReference>
<accession>A0ABX0PX17</accession>
<dbReference type="Pfam" id="PF12833">
    <property type="entry name" value="HTH_18"/>
    <property type="match status" value="1"/>
</dbReference>
<evidence type="ECO:0000259" key="3">
    <source>
        <dbReference type="PROSITE" id="PS01124"/>
    </source>
</evidence>
<dbReference type="SMART" id="SM00342">
    <property type="entry name" value="HTH_ARAC"/>
    <property type="match status" value="1"/>
</dbReference>
<dbReference type="EMBL" id="JAAQTO010000041">
    <property type="protein sequence ID" value="NIC06703.1"/>
    <property type="molecule type" value="Genomic_DNA"/>
</dbReference>
<dbReference type="SUPFAM" id="SSF46689">
    <property type="entry name" value="Homeodomain-like"/>
    <property type="match status" value="2"/>
</dbReference>
<evidence type="ECO:0000256" key="2">
    <source>
        <dbReference type="ARBA" id="ARBA00023163"/>
    </source>
</evidence>
<evidence type="ECO:0000256" key="1">
    <source>
        <dbReference type="ARBA" id="ARBA00023015"/>
    </source>
</evidence>
<keyword evidence="1" id="KW-0805">Transcription regulation</keyword>
<keyword evidence="5" id="KW-1185">Reference proteome</keyword>
<evidence type="ECO:0000313" key="5">
    <source>
        <dbReference type="Proteomes" id="UP001318321"/>
    </source>
</evidence>
<protein>
    <submittedName>
        <fullName evidence="4">Helix-turn-helix transcriptional regulator</fullName>
    </submittedName>
</protein>
<dbReference type="PROSITE" id="PS01124">
    <property type="entry name" value="HTH_ARAC_FAMILY_2"/>
    <property type="match status" value="1"/>
</dbReference>
<dbReference type="InterPro" id="IPR009057">
    <property type="entry name" value="Homeodomain-like_sf"/>
</dbReference>
<organism evidence="4 5">
    <name type="scientific">Billgrantia bachuensis</name>
    <dbReference type="NCBI Taxonomy" id="2717286"/>
    <lineage>
        <taxon>Bacteria</taxon>
        <taxon>Pseudomonadati</taxon>
        <taxon>Pseudomonadota</taxon>
        <taxon>Gammaproteobacteria</taxon>
        <taxon>Oceanospirillales</taxon>
        <taxon>Halomonadaceae</taxon>
        <taxon>Billgrantia</taxon>
    </lineage>
</organism>